<sequence length="113" mass="13358">MADIKGLVDDNGVIYECNKILPDELKIALMEVLAELEDNKCHKTRIFPKSQLHKIRGVKNVYRVYIDKITGWRLHVQYGEDKRLYLCEVLKPVEHDRSTNKKIIQQKKRKYSC</sequence>
<gene>
    <name evidence="1" type="ORF">AAAX94_05000</name>
</gene>
<accession>A0ABV1CKE8</accession>
<organism evidence="1 2">
    <name type="scientific">Blautia acetigignens</name>
    <dbReference type="NCBI Taxonomy" id="2981783"/>
    <lineage>
        <taxon>Bacteria</taxon>
        <taxon>Bacillati</taxon>
        <taxon>Bacillota</taxon>
        <taxon>Clostridia</taxon>
        <taxon>Lachnospirales</taxon>
        <taxon>Lachnospiraceae</taxon>
        <taxon>Blautia</taxon>
    </lineage>
</organism>
<keyword evidence="2" id="KW-1185">Reference proteome</keyword>
<comment type="caution">
    <text evidence="1">The sequence shown here is derived from an EMBL/GenBank/DDBJ whole genome shotgun (WGS) entry which is preliminary data.</text>
</comment>
<dbReference type="EMBL" id="JBBNFW010000126">
    <property type="protein sequence ID" value="MEQ2412390.1"/>
    <property type="molecule type" value="Genomic_DNA"/>
</dbReference>
<dbReference type="RefSeq" id="WP_349082789.1">
    <property type="nucleotide sequence ID" value="NZ_JBBNFW010000126.1"/>
</dbReference>
<evidence type="ECO:0000313" key="2">
    <source>
        <dbReference type="Proteomes" id="UP001470752"/>
    </source>
</evidence>
<reference evidence="1 2" key="1">
    <citation type="submission" date="2024-04" db="EMBL/GenBank/DDBJ databases">
        <title>Human intestinal bacterial collection.</title>
        <authorList>
            <person name="Pauvert C."/>
            <person name="Hitch T.C.A."/>
            <person name="Clavel T."/>
        </authorList>
    </citation>
    <scope>NUCLEOTIDE SEQUENCE [LARGE SCALE GENOMIC DNA]</scope>
    <source>
        <strain evidence="1 2">CLA-AA-H161</strain>
    </source>
</reference>
<evidence type="ECO:0000313" key="1">
    <source>
        <dbReference type="EMBL" id="MEQ2412390.1"/>
    </source>
</evidence>
<name>A0ABV1CKE8_9FIRM</name>
<dbReference type="Proteomes" id="UP001470752">
    <property type="component" value="Unassembled WGS sequence"/>
</dbReference>
<proteinExistence type="predicted"/>
<protein>
    <submittedName>
        <fullName evidence="1">Uncharacterized protein</fullName>
    </submittedName>
</protein>